<dbReference type="PANTHER" id="PTHR43677">
    <property type="entry name" value="SHORT-CHAIN DEHYDROGENASE/REDUCTASE"/>
    <property type="match status" value="1"/>
</dbReference>
<dbReference type="GO" id="GO:0016491">
    <property type="term" value="F:oxidoreductase activity"/>
    <property type="evidence" value="ECO:0007669"/>
    <property type="project" value="InterPro"/>
</dbReference>
<dbReference type="Pfam" id="PF00107">
    <property type="entry name" value="ADH_zinc_N"/>
    <property type="match status" value="2"/>
</dbReference>
<organism evidence="2 3">
    <name type="scientific">Pocillopora meandrina</name>
    <dbReference type="NCBI Taxonomy" id="46732"/>
    <lineage>
        <taxon>Eukaryota</taxon>
        <taxon>Metazoa</taxon>
        <taxon>Cnidaria</taxon>
        <taxon>Anthozoa</taxon>
        <taxon>Hexacorallia</taxon>
        <taxon>Scleractinia</taxon>
        <taxon>Astrocoeniina</taxon>
        <taxon>Pocilloporidae</taxon>
        <taxon>Pocillopora</taxon>
    </lineage>
</organism>
<dbReference type="InterPro" id="IPR051397">
    <property type="entry name" value="Zn-ADH-like_protein"/>
</dbReference>
<protein>
    <recommendedName>
        <fullName evidence="1">Enoyl reductase (ER) domain-containing protein</fullName>
    </recommendedName>
</protein>
<dbReference type="InterPro" id="IPR020843">
    <property type="entry name" value="ER"/>
</dbReference>
<name>A0AAU9XFJ5_9CNID</name>
<proteinExistence type="predicted"/>
<comment type="caution">
    <text evidence="2">The sequence shown here is derived from an EMBL/GenBank/DDBJ whole genome shotgun (WGS) entry which is preliminary data.</text>
</comment>
<dbReference type="GO" id="GO:0005739">
    <property type="term" value="C:mitochondrion"/>
    <property type="evidence" value="ECO:0007669"/>
    <property type="project" value="TreeGrafter"/>
</dbReference>
<dbReference type="InterPro" id="IPR013149">
    <property type="entry name" value="ADH-like_C"/>
</dbReference>
<reference evidence="2 3" key="1">
    <citation type="submission" date="2022-05" db="EMBL/GenBank/DDBJ databases">
        <authorList>
            <consortium name="Genoscope - CEA"/>
            <person name="William W."/>
        </authorList>
    </citation>
    <scope>NUCLEOTIDE SEQUENCE [LARGE SCALE GENOMIC DNA]</scope>
</reference>
<dbReference type="EMBL" id="CALNXJ010000041">
    <property type="protein sequence ID" value="CAH3146209.1"/>
    <property type="molecule type" value="Genomic_DNA"/>
</dbReference>
<gene>
    <name evidence="2" type="ORF">PMEA_00022880</name>
</gene>
<dbReference type="PANTHER" id="PTHR43677:SF4">
    <property type="entry name" value="QUINONE OXIDOREDUCTASE-LIKE PROTEIN 2"/>
    <property type="match status" value="1"/>
</dbReference>
<dbReference type="SUPFAM" id="SSF50129">
    <property type="entry name" value="GroES-like"/>
    <property type="match status" value="2"/>
</dbReference>
<feature type="domain" description="Enoyl reductase (ER)" evidence="1">
    <location>
        <begin position="26"/>
        <end position="296"/>
    </location>
</feature>
<evidence type="ECO:0000313" key="3">
    <source>
        <dbReference type="Proteomes" id="UP001159428"/>
    </source>
</evidence>
<dbReference type="InterPro" id="IPR013154">
    <property type="entry name" value="ADH-like_N"/>
</dbReference>
<evidence type="ECO:0000259" key="1">
    <source>
        <dbReference type="SMART" id="SM00829"/>
    </source>
</evidence>
<dbReference type="SUPFAM" id="SSF51735">
    <property type="entry name" value="NAD(P)-binding Rossmann-fold domains"/>
    <property type="match status" value="2"/>
</dbReference>
<dbReference type="InterPro" id="IPR011032">
    <property type="entry name" value="GroES-like_sf"/>
</dbReference>
<dbReference type="AlphaFoldDB" id="A0AAU9XFJ5"/>
<keyword evidence="3" id="KW-1185">Reference proteome</keyword>
<evidence type="ECO:0000313" key="2">
    <source>
        <dbReference type="EMBL" id="CAH3146209.1"/>
    </source>
</evidence>
<dbReference type="InterPro" id="IPR036291">
    <property type="entry name" value="NAD(P)-bd_dom_sf"/>
</dbReference>
<dbReference type="SMART" id="SM00829">
    <property type="entry name" value="PKS_ER"/>
    <property type="match status" value="2"/>
</dbReference>
<sequence>MISIPSAGGYDKLEYKELSEGEFTEGANIKTSEDFTEDDLVVVKTYASGVNYADVCIRWGVYESAKRFVGWPITPGFEFSGEVESKGKNVTKFEIGQKVFGVSQFGAYSKRVRVPEHQIFPLPENLNMNEAAGFITVGLTAWYGLFELSRPRGGSWLLVHSAAGGVGSMLVQLAKIHGCHVVGVVGGSHKVNMAKELGCDHVIDKSKENIWEASKVYVPKGFQVVFDANGVETLQASYNHLAPGGKLVVYGFHTMLPKSSDTSSGNISLWQWIKIAVSLWNTPKFDPVQLQENSLLSLYFFPASLTMISIPSAGGYDKLEYKELSEGEFTEGANIRMNDNITEDDLVVVKTYASGVNYADVCIRWGVYESAKKFVGWPITPGFEFSGEIESKGKNVTKFKIGQKVFGVSLFGGYSKRVRVPEHQIFPMPENLDKNEAAGFLTVALTAWYGLFELARPRGESWILIHSAAGGVGSMLVQLAKIRGCHVVGVVGGSHKVNVAKELGCDHVIDKSKENIWEASKYYVPKGFQVVFDANGVETLQESYNHLAPGGKLVVYGFHTMLPKSSDTGAGYISLWQWIKIGINLWYTPKFDPLKMTSENKSIMAFNLSFLFDRRDILEESMAQLLYWVKQGTLKVSKVTPYPLKQVAKAHSDLESGKTIGKLVLTMDE</sequence>
<dbReference type="Proteomes" id="UP001159428">
    <property type="component" value="Unassembled WGS sequence"/>
</dbReference>
<dbReference type="Gene3D" id="3.40.50.720">
    <property type="entry name" value="NAD(P)-binding Rossmann-like Domain"/>
    <property type="match status" value="2"/>
</dbReference>
<dbReference type="Gene3D" id="3.90.180.10">
    <property type="entry name" value="Medium-chain alcohol dehydrogenases, catalytic domain"/>
    <property type="match status" value="2"/>
</dbReference>
<feature type="domain" description="Enoyl reductase (ER)" evidence="1">
    <location>
        <begin position="332"/>
        <end position="665"/>
    </location>
</feature>
<dbReference type="Pfam" id="PF08240">
    <property type="entry name" value="ADH_N"/>
    <property type="match status" value="2"/>
</dbReference>
<accession>A0AAU9XFJ5</accession>